<evidence type="ECO:0000313" key="2">
    <source>
        <dbReference type="Proteomes" id="UP001597460"/>
    </source>
</evidence>
<keyword evidence="2" id="KW-1185">Reference proteome</keyword>
<protein>
    <submittedName>
        <fullName evidence="1">DUF3253 domain-containing protein</fullName>
    </submittedName>
</protein>
<dbReference type="SUPFAM" id="SSF46785">
    <property type="entry name" value="Winged helix' DNA-binding domain"/>
    <property type="match status" value="1"/>
</dbReference>
<dbReference type="Gene3D" id="1.10.10.10">
    <property type="entry name" value="Winged helix-like DNA-binding domain superfamily/Winged helix DNA-binding domain"/>
    <property type="match status" value="1"/>
</dbReference>
<evidence type="ECO:0000313" key="1">
    <source>
        <dbReference type="EMBL" id="MFD2532879.1"/>
    </source>
</evidence>
<dbReference type="InterPro" id="IPR036390">
    <property type="entry name" value="WH_DNA-bd_sf"/>
</dbReference>
<dbReference type="InterPro" id="IPR021660">
    <property type="entry name" value="DUF3253"/>
</dbReference>
<name>A0ABW5JMT6_9BACT</name>
<dbReference type="Pfam" id="PF11625">
    <property type="entry name" value="DUF3253"/>
    <property type="match status" value="1"/>
</dbReference>
<dbReference type="EMBL" id="JBHULI010000024">
    <property type="protein sequence ID" value="MFD2532879.1"/>
    <property type="molecule type" value="Genomic_DNA"/>
</dbReference>
<reference evidence="2" key="1">
    <citation type="journal article" date="2019" name="Int. J. Syst. Evol. Microbiol.">
        <title>The Global Catalogue of Microorganisms (GCM) 10K type strain sequencing project: providing services to taxonomists for standard genome sequencing and annotation.</title>
        <authorList>
            <consortium name="The Broad Institute Genomics Platform"/>
            <consortium name="The Broad Institute Genome Sequencing Center for Infectious Disease"/>
            <person name="Wu L."/>
            <person name="Ma J."/>
        </authorList>
    </citation>
    <scope>NUCLEOTIDE SEQUENCE [LARGE SCALE GENOMIC DNA]</scope>
    <source>
        <strain evidence="2">KCTC 52042</strain>
    </source>
</reference>
<accession>A0ABW5JMT6</accession>
<dbReference type="Proteomes" id="UP001597460">
    <property type="component" value="Unassembled WGS sequence"/>
</dbReference>
<dbReference type="RefSeq" id="WP_390302116.1">
    <property type="nucleotide sequence ID" value="NZ_JBHULI010000024.1"/>
</dbReference>
<sequence>MKKSKQEIRNRILTFTKKRGPERSVCPSEVTRDLFSDVWKNHLDDVKNVAGELQSEKLIKITQNGQEIRIDEAKGPIRLSILKDDQTH</sequence>
<organism evidence="1 2">
    <name type="scientific">Gracilimonas halophila</name>
    <dbReference type="NCBI Taxonomy" id="1834464"/>
    <lineage>
        <taxon>Bacteria</taxon>
        <taxon>Pseudomonadati</taxon>
        <taxon>Balneolota</taxon>
        <taxon>Balneolia</taxon>
        <taxon>Balneolales</taxon>
        <taxon>Balneolaceae</taxon>
        <taxon>Gracilimonas</taxon>
    </lineage>
</organism>
<gene>
    <name evidence="1" type="ORF">ACFSVN_10515</name>
</gene>
<proteinExistence type="predicted"/>
<comment type="caution">
    <text evidence="1">The sequence shown here is derived from an EMBL/GenBank/DDBJ whole genome shotgun (WGS) entry which is preliminary data.</text>
</comment>
<dbReference type="InterPro" id="IPR036388">
    <property type="entry name" value="WH-like_DNA-bd_sf"/>
</dbReference>